<dbReference type="EMBL" id="AZEZ01000086">
    <property type="protein sequence ID" value="KRL43369.1"/>
    <property type="molecule type" value="Genomic_DNA"/>
</dbReference>
<name>A0A0R1QFL2_9LACO</name>
<dbReference type="AlphaFoldDB" id="A0A0R1QFL2"/>
<evidence type="ECO:0000256" key="1">
    <source>
        <dbReference type="SAM" id="MobiDB-lite"/>
    </source>
</evidence>
<dbReference type="Pfam" id="PF03217">
    <property type="entry name" value="SlpA"/>
    <property type="match status" value="1"/>
</dbReference>
<dbReference type="InterPro" id="IPR011889">
    <property type="entry name" value="Liste_lipo_26"/>
</dbReference>
<dbReference type="STRING" id="1423770.FD29_GL000968"/>
<evidence type="ECO:0000313" key="3">
    <source>
        <dbReference type="EMBL" id="KRL43369.1"/>
    </source>
</evidence>
<feature type="region of interest" description="Disordered" evidence="1">
    <location>
        <begin position="43"/>
        <end position="64"/>
    </location>
</feature>
<organism evidence="3 4">
    <name type="scientific">Companilactobacillus mindensis DSM 14500</name>
    <dbReference type="NCBI Taxonomy" id="1423770"/>
    <lineage>
        <taxon>Bacteria</taxon>
        <taxon>Bacillati</taxon>
        <taxon>Bacillota</taxon>
        <taxon>Bacilli</taxon>
        <taxon>Lactobacillales</taxon>
        <taxon>Lactobacillaceae</taxon>
        <taxon>Companilactobacillus</taxon>
    </lineage>
</organism>
<evidence type="ECO:0000313" key="4">
    <source>
        <dbReference type="Proteomes" id="UP000050872"/>
    </source>
</evidence>
<dbReference type="Proteomes" id="UP000050872">
    <property type="component" value="Unassembled WGS sequence"/>
</dbReference>
<feature type="domain" description="S-layer protein C-terminal" evidence="2">
    <location>
        <begin position="603"/>
        <end position="639"/>
    </location>
</feature>
<gene>
    <name evidence="3" type="ORF">FD29_GL000968</name>
</gene>
<proteinExistence type="predicted"/>
<dbReference type="Pfam" id="PF03382">
    <property type="entry name" value="DUF285"/>
    <property type="match status" value="2"/>
</dbReference>
<keyword evidence="4" id="KW-1185">Reference proteome</keyword>
<evidence type="ECO:0000259" key="2">
    <source>
        <dbReference type="Pfam" id="PF03217"/>
    </source>
</evidence>
<dbReference type="NCBIfam" id="TIGR02167">
    <property type="entry name" value="Liste_lipo_26"/>
    <property type="match status" value="1"/>
</dbReference>
<comment type="caution">
    <text evidence="3">The sequence shown here is derived from an EMBL/GenBank/DDBJ whole genome shotgun (WGS) entry which is preliminary data.</text>
</comment>
<sequence>MLLAAPIATQELTVKADELSDNADSQLTAQDKARLAKAGEANDFNTSLNTDDTDGSVGAPSTATASGKLGDVEWNLTNDGVLHIQGGQLPAMDENSITSPFSKYADSIKTVSFDGKTTADSNSRSLFKGLKYLENIANPENFDTSKVTDMSGMFDNTGLKDLSQVGKLNVDNVTKMDAMFANTPITDLTPISGWNVSKVTSANGMFSGSKITSLKPLSNWQPTSLNNGEEMFSSTPITSLDGLQNWQPNNLNDMTAMFYNDKISDLSPVSNWNVSQAQSMTGLFAGTNVSNLTPISKWNTSAATDMSNMFAHTKVNDVTPIANWDTSKVESIYGMLSNTNLNNVSGLNWDLASAKDISGLLSNNANLEKVDLSSLKNANAMTDISEMFANDPILNDVDLSSLNTGKVDTSDDVFKGDNSLTKINFGANFKLSNSTVTLPTNGSSNAEWLNEGDKSKKISPDGISATDSVQGTYTLDTPSVTKPVTISSNIGDVQSEPTTGKEGQIIFVNVPDKPGYTTDTKKVRAKVNDDGTITALDKAEYTKIGNSSNGNSGNTTHTVVVNHDVVQYVDKPTIVHEPNLVSTHFNQNYFNLYKLEDNTMVKSGTRALAKGTDWFSDEITSVDGEEYYRVATNEWIKANDVYVYIPSNRVVTIKNDRTARLKDAQDDLIGNRALGSNSSWKSDRVTKFNNKTYYRVATNEFASIDDIK</sequence>
<reference evidence="3 4" key="1">
    <citation type="journal article" date="2015" name="Genome Announc.">
        <title>Expanding the biotechnology potential of lactobacilli through comparative genomics of 213 strains and associated genera.</title>
        <authorList>
            <person name="Sun Z."/>
            <person name="Harris H.M."/>
            <person name="McCann A."/>
            <person name="Guo C."/>
            <person name="Argimon S."/>
            <person name="Zhang W."/>
            <person name="Yang X."/>
            <person name="Jeffery I.B."/>
            <person name="Cooney J.C."/>
            <person name="Kagawa T.F."/>
            <person name="Liu W."/>
            <person name="Song Y."/>
            <person name="Salvetti E."/>
            <person name="Wrobel A."/>
            <person name="Rasinkangas P."/>
            <person name="Parkhill J."/>
            <person name="Rea M.C."/>
            <person name="O'Sullivan O."/>
            <person name="Ritari J."/>
            <person name="Douillard F.P."/>
            <person name="Paul Ross R."/>
            <person name="Yang R."/>
            <person name="Briner A.E."/>
            <person name="Felis G.E."/>
            <person name="de Vos W.M."/>
            <person name="Barrangou R."/>
            <person name="Klaenhammer T.R."/>
            <person name="Caufield P.W."/>
            <person name="Cui Y."/>
            <person name="Zhang H."/>
            <person name="O'Toole P.W."/>
        </authorList>
    </citation>
    <scope>NUCLEOTIDE SEQUENCE [LARGE SCALE GENOMIC DNA]</scope>
    <source>
        <strain evidence="3 4">DSM 14500</strain>
    </source>
</reference>
<dbReference type="PATRIC" id="fig|1423770.3.peg.998"/>
<accession>A0A0R1QFL2</accession>
<dbReference type="InterPro" id="IPR024968">
    <property type="entry name" value="SlpA_C_lactobacillus"/>
</dbReference>
<dbReference type="InterPro" id="IPR005046">
    <property type="entry name" value="DUF285"/>
</dbReference>
<protein>
    <recommendedName>
        <fullName evidence="2">S-layer protein C-terminal domain-containing protein</fullName>
    </recommendedName>
</protein>